<organism evidence="3 4">
    <name type="scientific">Peribacillus psychrosaccharolyticus</name>
    <name type="common">Bacillus psychrosaccharolyticus</name>
    <dbReference type="NCBI Taxonomy" id="1407"/>
    <lineage>
        <taxon>Bacteria</taxon>
        <taxon>Bacillati</taxon>
        <taxon>Bacillota</taxon>
        <taxon>Bacilli</taxon>
        <taxon>Bacillales</taxon>
        <taxon>Bacillaceae</taxon>
        <taxon>Peribacillus</taxon>
    </lineage>
</organism>
<dbReference type="GO" id="GO:0005975">
    <property type="term" value="P:carbohydrate metabolic process"/>
    <property type="evidence" value="ECO:0007669"/>
    <property type="project" value="InterPro"/>
</dbReference>
<dbReference type="PROSITE" id="PS51677">
    <property type="entry name" value="NODB"/>
    <property type="match status" value="1"/>
</dbReference>
<name>A0A974S1W9_PERPY</name>
<evidence type="ECO:0000313" key="4">
    <source>
        <dbReference type="Proteomes" id="UP000595254"/>
    </source>
</evidence>
<evidence type="ECO:0000256" key="1">
    <source>
        <dbReference type="SAM" id="SignalP"/>
    </source>
</evidence>
<dbReference type="KEGG" id="ppsr:I6J18_08780"/>
<accession>A0A974S1W9</accession>
<reference evidence="3 4" key="1">
    <citation type="submission" date="2021-01" db="EMBL/GenBank/DDBJ databases">
        <title>FDA dAtabase for Regulatory Grade micrObial Sequences (FDA-ARGOS): Supporting development and validation of Infectious Disease Dx tests.</title>
        <authorList>
            <person name="Nelson B."/>
            <person name="Plummer A."/>
            <person name="Tallon L."/>
            <person name="Sadzewicz L."/>
            <person name="Zhao X."/>
            <person name="Boylan J."/>
            <person name="Ott S."/>
            <person name="Bowen H."/>
            <person name="Vavikolanu K."/>
            <person name="Mehta A."/>
            <person name="Aluvathingal J."/>
            <person name="Nadendla S."/>
            <person name="Myers T."/>
            <person name="Yan Y."/>
            <person name="Sichtig H."/>
        </authorList>
    </citation>
    <scope>NUCLEOTIDE SEQUENCE [LARGE SCALE GENOMIC DNA]</scope>
    <source>
        <strain evidence="3 4">FDAARGOS_1161</strain>
    </source>
</reference>
<dbReference type="AlphaFoldDB" id="A0A974S1W9"/>
<dbReference type="RefSeq" id="WP_040373430.1">
    <property type="nucleotide sequence ID" value="NZ_CP068053.1"/>
</dbReference>
<feature type="chain" id="PRO_5038145195" evidence="1">
    <location>
        <begin position="23"/>
        <end position="262"/>
    </location>
</feature>
<dbReference type="InterPro" id="IPR011330">
    <property type="entry name" value="Glyco_hydro/deAcase_b/a-brl"/>
</dbReference>
<dbReference type="SUPFAM" id="SSF88713">
    <property type="entry name" value="Glycoside hydrolase/deacetylase"/>
    <property type="match status" value="1"/>
</dbReference>
<protein>
    <submittedName>
        <fullName evidence="3">Polysaccharide deacetylase family protein</fullName>
    </submittedName>
</protein>
<feature type="signal peptide" evidence="1">
    <location>
        <begin position="1"/>
        <end position="22"/>
    </location>
</feature>
<dbReference type="Pfam" id="PF01522">
    <property type="entry name" value="Polysacc_deac_1"/>
    <property type="match status" value="1"/>
</dbReference>
<keyword evidence="1" id="KW-0732">Signal</keyword>
<dbReference type="Proteomes" id="UP000595254">
    <property type="component" value="Chromosome"/>
</dbReference>
<dbReference type="InterPro" id="IPR002509">
    <property type="entry name" value="NODB_dom"/>
</dbReference>
<evidence type="ECO:0000259" key="2">
    <source>
        <dbReference type="PROSITE" id="PS51677"/>
    </source>
</evidence>
<dbReference type="Gene3D" id="3.20.20.370">
    <property type="entry name" value="Glycoside hydrolase/deacetylase"/>
    <property type="match status" value="1"/>
</dbReference>
<keyword evidence="4" id="KW-1185">Reference proteome</keyword>
<gene>
    <name evidence="3" type="ORF">I6J18_08780</name>
</gene>
<feature type="domain" description="NodB homology" evidence="2">
    <location>
        <begin position="47"/>
        <end position="233"/>
    </location>
</feature>
<dbReference type="PANTHER" id="PTHR10587">
    <property type="entry name" value="GLYCOSYL TRANSFERASE-RELATED"/>
    <property type="match status" value="1"/>
</dbReference>
<dbReference type="GO" id="GO:0016810">
    <property type="term" value="F:hydrolase activity, acting on carbon-nitrogen (but not peptide) bonds"/>
    <property type="evidence" value="ECO:0007669"/>
    <property type="project" value="InterPro"/>
</dbReference>
<dbReference type="InterPro" id="IPR050248">
    <property type="entry name" value="Polysacc_deacetylase_ArnD"/>
</dbReference>
<proteinExistence type="predicted"/>
<dbReference type="CDD" id="cd10917">
    <property type="entry name" value="CE4_NodB_like_6s_7s"/>
    <property type="match status" value="1"/>
</dbReference>
<evidence type="ECO:0000313" key="3">
    <source>
        <dbReference type="EMBL" id="QQT01918.1"/>
    </source>
</evidence>
<sequence>MRTKVIFIVLFLIVFSATQAEASVFRDTRENYEKTGNVIWEVNTKEKIVALTFDDGPHPIFTPQILDLLAKYKAKATFFAAGNKVERFPEVLKRVAKEGHEIANHTYSHIYSSRIPAEKLKEELLKTDSIIKNVTGRQPTLYRPVGGMHNDVIIDTAIKNGKTVILWSWHMDSKDWSRPPAGKMSKQIITGVKPGNIILFHDWIGSEYTETSQTVVALEDILKYLIKNGYECVTVSEMMYRSSNTLPEPIDPYNLNKKQTGL</sequence>
<dbReference type="EMBL" id="CP068053">
    <property type="protein sequence ID" value="QQT01918.1"/>
    <property type="molecule type" value="Genomic_DNA"/>
</dbReference>